<reference evidence="4 5" key="1">
    <citation type="journal article" date="2004" name="Syst. Appl. Microbiol.">
        <title>Cryptoendolithic actinomycetes from antarctic sandstone rock samples: Micromonospora endolithica sp. nov. and two isolates related to Micromonospora coerulea Jensen 1932.</title>
        <authorList>
            <person name="Hirsch P."/>
            <person name="Mevs U."/>
            <person name="Kroppenstedt R.M."/>
            <person name="Schumann P."/>
            <person name="Stackebrandt E."/>
        </authorList>
    </citation>
    <scope>NUCLEOTIDE SEQUENCE [LARGE SCALE GENOMIC DNA]</scope>
    <source>
        <strain evidence="4 5">JCM 12677</strain>
    </source>
</reference>
<evidence type="ECO:0000256" key="2">
    <source>
        <dbReference type="SAM" id="MobiDB-lite"/>
    </source>
</evidence>
<dbReference type="SUPFAM" id="SSF55874">
    <property type="entry name" value="ATPase domain of HSP90 chaperone/DNA topoisomerase II/histidine kinase"/>
    <property type="match status" value="1"/>
</dbReference>
<dbReference type="EMBL" id="RBAK01000012">
    <property type="protein sequence ID" value="RKN41102.1"/>
    <property type="molecule type" value="Genomic_DNA"/>
</dbReference>
<evidence type="ECO:0000313" key="4">
    <source>
        <dbReference type="EMBL" id="RKN41102.1"/>
    </source>
</evidence>
<dbReference type="AlphaFoldDB" id="A0A3A9YY86"/>
<proteinExistence type="predicted"/>
<keyword evidence="1" id="KW-0808">Transferase</keyword>
<keyword evidence="1" id="KW-0723">Serine/threonine-protein kinase</keyword>
<sequence length="161" mass="16594">MGEDRQPQRDRASPPSAGPEAADLLDEPFTAATVTELRHLLAAHVASSGLTGDPADDFVLAVHELVTNAVRHGGGIGRLHLSRCDGVLRCTVTDYGAGQDDVPVDLPDADVPGGRGLWLAHHLTGTLALRRRPDGLAATVSAHLPAAPPDAGTGVGATRRG</sequence>
<dbReference type="GO" id="GO:0005524">
    <property type="term" value="F:ATP binding"/>
    <property type="evidence" value="ECO:0007669"/>
    <property type="project" value="UniProtKB-KW"/>
</dbReference>
<keyword evidence="1" id="KW-0418">Kinase</keyword>
<dbReference type="PANTHER" id="PTHR35526:SF3">
    <property type="entry name" value="ANTI-SIGMA-F FACTOR RSBW"/>
    <property type="match status" value="1"/>
</dbReference>
<gene>
    <name evidence="4" type="ORF">D7223_25525</name>
</gene>
<keyword evidence="4" id="KW-0067">ATP-binding</keyword>
<keyword evidence="5" id="KW-1185">Reference proteome</keyword>
<dbReference type="RefSeq" id="WP_120730982.1">
    <property type="nucleotide sequence ID" value="NZ_RBAK01000012.1"/>
</dbReference>
<feature type="compositionally biased region" description="Basic and acidic residues" evidence="2">
    <location>
        <begin position="1"/>
        <end position="12"/>
    </location>
</feature>
<dbReference type="GO" id="GO:0004674">
    <property type="term" value="F:protein serine/threonine kinase activity"/>
    <property type="evidence" value="ECO:0007669"/>
    <property type="project" value="UniProtKB-KW"/>
</dbReference>
<feature type="region of interest" description="Disordered" evidence="2">
    <location>
        <begin position="1"/>
        <end position="22"/>
    </location>
</feature>
<dbReference type="OrthoDB" id="4350801at2"/>
<evidence type="ECO:0000256" key="1">
    <source>
        <dbReference type="ARBA" id="ARBA00022527"/>
    </source>
</evidence>
<accession>A0A3A9YY86</accession>
<dbReference type="PANTHER" id="PTHR35526">
    <property type="entry name" value="ANTI-SIGMA-F FACTOR RSBW-RELATED"/>
    <property type="match status" value="1"/>
</dbReference>
<dbReference type="InterPro" id="IPR036890">
    <property type="entry name" value="HATPase_C_sf"/>
</dbReference>
<dbReference type="Pfam" id="PF13581">
    <property type="entry name" value="HATPase_c_2"/>
    <property type="match status" value="1"/>
</dbReference>
<dbReference type="Proteomes" id="UP000281726">
    <property type="component" value="Unassembled WGS sequence"/>
</dbReference>
<dbReference type="Gene3D" id="3.30.565.10">
    <property type="entry name" value="Histidine kinase-like ATPase, C-terminal domain"/>
    <property type="match status" value="1"/>
</dbReference>
<name>A0A3A9YY86_9ACTN</name>
<dbReference type="InterPro" id="IPR050267">
    <property type="entry name" value="Anti-sigma-factor_SerPK"/>
</dbReference>
<comment type="caution">
    <text evidence="4">The sequence shown here is derived from an EMBL/GenBank/DDBJ whole genome shotgun (WGS) entry which is preliminary data.</text>
</comment>
<evidence type="ECO:0000313" key="5">
    <source>
        <dbReference type="Proteomes" id="UP000281726"/>
    </source>
</evidence>
<dbReference type="InterPro" id="IPR003594">
    <property type="entry name" value="HATPase_dom"/>
</dbReference>
<feature type="domain" description="Histidine kinase/HSP90-like ATPase" evidence="3">
    <location>
        <begin position="30"/>
        <end position="138"/>
    </location>
</feature>
<protein>
    <submittedName>
        <fullName evidence="4">ATP-binding protein</fullName>
    </submittedName>
</protein>
<dbReference type="CDD" id="cd16936">
    <property type="entry name" value="HATPase_RsbW-like"/>
    <property type="match status" value="1"/>
</dbReference>
<evidence type="ECO:0000259" key="3">
    <source>
        <dbReference type="Pfam" id="PF13581"/>
    </source>
</evidence>
<organism evidence="4 5">
    <name type="scientific">Micromonospora endolithica</name>
    <dbReference type="NCBI Taxonomy" id="230091"/>
    <lineage>
        <taxon>Bacteria</taxon>
        <taxon>Bacillati</taxon>
        <taxon>Actinomycetota</taxon>
        <taxon>Actinomycetes</taxon>
        <taxon>Micromonosporales</taxon>
        <taxon>Micromonosporaceae</taxon>
        <taxon>Micromonospora</taxon>
    </lineage>
</organism>
<keyword evidence="4" id="KW-0547">Nucleotide-binding</keyword>